<reference evidence="1" key="1">
    <citation type="journal article" date="2019" name="MBio">
        <title>Virus Genomes from Deep Sea Sediments Expand the Ocean Megavirome and Support Independent Origins of Viral Gigantism.</title>
        <authorList>
            <person name="Backstrom D."/>
            <person name="Yutin N."/>
            <person name="Jorgensen S.L."/>
            <person name="Dharamshi J."/>
            <person name="Homa F."/>
            <person name="Zaremba-Niedwiedzka K."/>
            <person name="Spang A."/>
            <person name="Wolf Y.I."/>
            <person name="Koonin E.V."/>
            <person name="Ettema T.J."/>
        </authorList>
    </citation>
    <scope>NUCLEOTIDE SEQUENCE</scope>
</reference>
<sequence length="104" mass="12597">MESIENNKCKRYRLCHNRAVCECASCFTALCYIHREHTEVEKWKGERHAYHFCNLDCAYMFLGKGIPRAVYYKETRQKKEEAEFYNCVVPKTLHQEKRKLKERQ</sequence>
<dbReference type="EMBL" id="MK500565">
    <property type="protein sequence ID" value="QBK91678.1"/>
    <property type="molecule type" value="Genomic_DNA"/>
</dbReference>
<accession>A0A481Z747</accession>
<proteinExistence type="predicted"/>
<evidence type="ECO:0000313" key="1">
    <source>
        <dbReference type="EMBL" id="QBK91678.1"/>
    </source>
</evidence>
<organism evidence="1">
    <name type="scientific">Pithovirus LCPAC304</name>
    <dbReference type="NCBI Taxonomy" id="2506594"/>
    <lineage>
        <taxon>Viruses</taxon>
        <taxon>Pithoviruses</taxon>
    </lineage>
</organism>
<gene>
    <name evidence="1" type="ORF">LCPAC304_00040</name>
</gene>
<protein>
    <submittedName>
        <fullName evidence="1">Uncharacterized protein</fullName>
    </submittedName>
</protein>
<name>A0A481Z747_9VIRU</name>